<dbReference type="GO" id="GO:0006508">
    <property type="term" value="P:proteolysis"/>
    <property type="evidence" value="ECO:0007669"/>
    <property type="project" value="InterPro"/>
</dbReference>
<evidence type="ECO:0000256" key="2">
    <source>
        <dbReference type="ARBA" id="ARBA00022692"/>
    </source>
</evidence>
<dbReference type="InterPro" id="IPR005074">
    <property type="entry name" value="Peptidase_C39"/>
</dbReference>
<evidence type="ECO:0000256" key="4">
    <source>
        <dbReference type="ARBA" id="ARBA00023136"/>
    </source>
</evidence>
<evidence type="ECO:0000256" key="1">
    <source>
        <dbReference type="ARBA" id="ARBA00004651"/>
    </source>
</evidence>
<organism evidence="8 9">
    <name type="scientific">Candidatus Mediterraneibacter pullicola</name>
    <dbReference type="NCBI Taxonomy" id="2838682"/>
    <lineage>
        <taxon>Bacteria</taxon>
        <taxon>Bacillati</taxon>
        <taxon>Bacillota</taxon>
        <taxon>Clostridia</taxon>
        <taxon>Lachnospirales</taxon>
        <taxon>Lachnospiraceae</taxon>
        <taxon>Mediterraneibacter</taxon>
    </lineage>
</organism>
<evidence type="ECO:0000313" key="9">
    <source>
        <dbReference type="Proteomes" id="UP000824223"/>
    </source>
</evidence>
<feature type="transmembrane region" description="Helical" evidence="5">
    <location>
        <begin position="202"/>
        <end position="219"/>
    </location>
</feature>
<evidence type="ECO:0000259" key="6">
    <source>
        <dbReference type="PROSITE" id="PS50929"/>
    </source>
</evidence>
<evidence type="ECO:0000256" key="3">
    <source>
        <dbReference type="ARBA" id="ARBA00022989"/>
    </source>
</evidence>
<evidence type="ECO:0000259" key="7">
    <source>
        <dbReference type="PROSITE" id="PS50990"/>
    </source>
</evidence>
<dbReference type="Gene3D" id="3.90.70.10">
    <property type="entry name" value="Cysteine proteinases"/>
    <property type="match status" value="1"/>
</dbReference>
<dbReference type="PROSITE" id="PS50990">
    <property type="entry name" value="PEPTIDASE_C39"/>
    <property type="match status" value="1"/>
</dbReference>
<dbReference type="GO" id="GO:0008233">
    <property type="term" value="F:peptidase activity"/>
    <property type="evidence" value="ECO:0007669"/>
    <property type="project" value="InterPro"/>
</dbReference>
<evidence type="ECO:0000256" key="5">
    <source>
        <dbReference type="SAM" id="Phobius"/>
    </source>
</evidence>
<keyword evidence="3 5" id="KW-1133">Transmembrane helix</keyword>
<dbReference type="Gene3D" id="1.20.1560.10">
    <property type="entry name" value="ABC transporter type 1, transmembrane domain"/>
    <property type="match status" value="1"/>
</dbReference>
<feature type="domain" description="Peptidase C39" evidence="7">
    <location>
        <begin position="9"/>
        <end position="135"/>
    </location>
</feature>
<dbReference type="Pfam" id="PF00664">
    <property type="entry name" value="ABC_membrane"/>
    <property type="match status" value="1"/>
</dbReference>
<dbReference type="GO" id="GO:0140359">
    <property type="term" value="F:ABC-type transporter activity"/>
    <property type="evidence" value="ECO:0007669"/>
    <property type="project" value="InterPro"/>
</dbReference>
<reference evidence="8" key="1">
    <citation type="journal article" date="2021" name="PeerJ">
        <title>Extensive microbial diversity within the chicken gut microbiome revealed by metagenomics and culture.</title>
        <authorList>
            <person name="Gilroy R."/>
            <person name="Ravi A."/>
            <person name="Getino M."/>
            <person name="Pursley I."/>
            <person name="Horton D.L."/>
            <person name="Alikhan N.F."/>
            <person name="Baker D."/>
            <person name="Gharbi K."/>
            <person name="Hall N."/>
            <person name="Watson M."/>
            <person name="Adriaenssens E.M."/>
            <person name="Foster-Nyarko E."/>
            <person name="Jarju S."/>
            <person name="Secka A."/>
            <person name="Antonio M."/>
            <person name="Oren A."/>
            <person name="Chaudhuri R.R."/>
            <person name="La Ragione R."/>
            <person name="Hildebrand F."/>
            <person name="Pallen M.J."/>
        </authorList>
    </citation>
    <scope>NUCLEOTIDE SEQUENCE</scope>
    <source>
        <strain evidence="8">ChiSjej2B20-11307</strain>
    </source>
</reference>
<proteinExistence type="predicted"/>
<gene>
    <name evidence="8" type="ORF">H9798_07530</name>
</gene>
<dbReference type="Proteomes" id="UP000824223">
    <property type="component" value="Unassembled WGS sequence"/>
</dbReference>
<keyword evidence="4 5" id="KW-0472">Membrane</keyword>
<dbReference type="AlphaFoldDB" id="A0A9D2H9F2"/>
<feature type="domain" description="ABC transmembrane type-1" evidence="6">
    <location>
        <begin position="168"/>
        <end position="281"/>
    </location>
</feature>
<dbReference type="Pfam" id="PF03412">
    <property type="entry name" value="Peptidase_C39"/>
    <property type="match status" value="1"/>
</dbReference>
<evidence type="ECO:0000313" key="8">
    <source>
        <dbReference type="EMBL" id="HJA06973.1"/>
    </source>
</evidence>
<feature type="non-terminal residue" evidence="8">
    <location>
        <position position="281"/>
    </location>
</feature>
<comment type="caution">
    <text evidence="8">The sequence shown here is derived from an EMBL/GenBank/DDBJ whole genome shotgun (WGS) entry which is preliminary data.</text>
</comment>
<dbReference type="GO" id="GO:0005524">
    <property type="term" value="F:ATP binding"/>
    <property type="evidence" value="ECO:0007669"/>
    <property type="project" value="InterPro"/>
</dbReference>
<dbReference type="EMBL" id="DXAK01000042">
    <property type="protein sequence ID" value="HJA06973.1"/>
    <property type="molecule type" value="Genomic_DNA"/>
</dbReference>
<accession>A0A9D2H9F2</accession>
<sequence>MAKYPFIKQHDIKDCGAACLGMISAYYGYKTPLSQIRYKIGTNSRGSTVLGVVNAAREIGFESNGFQTEDKENAIFDDIPLPAIAHIVVDGKLFHFVVIYEMSKTKITLGDPAQGIVSVSIRKFLKEWTGVIITFMPGISFKKTNEKKGMFTRFFGLLKFQKRLLAHIFISSLIITMLGIMGSFYSQILFDDILPTFSEKSLHTFSLAIVVLVITRVITESFRNKLFMYISNNMSIPMMLGFFKHVIRMPSEFFGTLQVGEILSRLQDTSIIKDAISSATL</sequence>
<dbReference type="GO" id="GO:0005886">
    <property type="term" value="C:plasma membrane"/>
    <property type="evidence" value="ECO:0007669"/>
    <property type="project" value="UniProtKB-SubCell"/>
</dbReference>
<keyword evidence="2 5" id="KW-0812">Transmembrane</keyword>
<feature type="transmembrane region" description="Helical" evidence="5">
    <location>
        <begin position="164"/>
        <end position="190"/>
    </location>
</feature>
<comment type="subcellular location">
    <subcellularLocation>
        <location evidence="1">Cell membrane</location>
        <topology evidence="1">Multi-pass membrane protein</topology>
    </subcellularLocation>
</comment>
<name>A0A9D2H9F2_9FIRM</name>
<dbReference type="PROSITE" id="PS50929">
    <property type="entry name" value="ABC_TM1F"/>
    <property type="match status" value="1"/>
</dbReference>
<dbReference type="InterPro" id="IPR011527">
    <property type="entry name" value="ABC1_TM_dom"/>
</dbReference>
<reference evidence="8" key="2">
    <citation type="submission" date="2021-04" db="EMBL/GenBank/DDBJ databases">
        <authorList>
            <person name="Gilroy R."/>
        </authorList>
    </citation>
    <scope>NUCLEOTIDE SEQUENCE</scope>
    <source>
        <strain evidence="8">ChiSjej2B20-11307</strain>
    </source>
</reference>
<protein>
    <submittedName>
        <fullName evidence="8">Peptide cleavage/export ABC transporter</fullName>
    </submittedName>
</protein>
<dbReference type="InterPro" id="IPR036640">
    <property type="entry name" value="ABC1_TM_sf"/>
</dbReference>
<dbReference type="SUPFAM" id="SSF90123">
    <property type="entry name" value="ABC transporter transmembrane region"/>
    <property type="match status" value="1"/>
</dbReference>
<dbReference type="CDD" id="cd02418">
    <property type="entry name" value="Peptidase_C39B"/>
    <property type="match status" value="1"/>
</dbReference>